<reference evidence="9 10" key="1">
    <citation type="submission" date="2014-02" db="EMBL/GenBank/DDBJ databases">
        <title>The small core and large imbalanced accessory genome model reveals a collaborative survival strategy of Sorangium cellulosum strains in nature.</title>
        <authorList>
            <person name="Han K."/>
            <person name="Peng R."/>
            <person name="Blom J."/>
            <person name="Li Y.-Z."/>
        </authorList>
    </citation>
    <scope>NUCLEOTIDE SEQUENCE [LARGE SCALE GENOMIC DNA]</scope>
    <source>
        <strain evidence="9 10">So0008-312</strain>
    </source>
</reference>
<evidence type="ECO:0000313" key="10">
    <source>
        <dbReference type="Proteomes" id="UP000075260"/>
    </source>
</evidence>
<dbReference type="InterPro" id="IPR010290">
    <property type="entry name" value="TM_effector"/>
</dbReference>
<feature type="transmembrane region" description="Helical" evidence="7">
    <location>
        <begin position="12"/>
        <end position="29"/>
    </location>
</feature>
<feature type="transmembrane region" description="Helical" evidence="7">
    <location>
        <begin position="213"/>
        <end position="234"/>
    </location>
</feature>
<dbReference type="Pfam" id="PF05977">
    <property type="entry name" value="MFS_3"/>
    <property type="match status" value="1"/>
</dbReference>
<evidence type="ECO:0000256" key="5">
    <source>
        <dbReference type="ARBA" id="ARBA00022989"/>
    </source>
</evidence>
<dbReference type="Gene3D" id="1.20.1250.20">
    <property type="entry name" value="MFS general substrate transporter like domains"/>
    <property type="match status" value="1"/>
</dbReference>
<keyword evidence="5 7" id="KW-1133">Transmembrane helix</keyword>
<evidence type="ECO:0000256" key="4">
    <source>
        <dbReference type="ARBA" id="ARBA00022692"/>
    </source>
</evidence>
<dbReference type="PANTHER" id="PTHR23513">
    <property type="entry name" value="INTEGRAL MEMBRANE EFFLUX PROTEIN-RELATED"/>
    <property type="match status" value="1"/>
</dbReference>
<organism evidence="9 10">
    <name type="scientific">Sorangium cellulosum</name>
    <name type="common">Polyangium cellulosum</name>
    <dbReference type="NCBI Taxonomy" id="56"/>
    <lineage>
        <taxon>Bacteria</taxon>
        <taxon>Pseudomonadati</taxon>
        <taxon>Myxococcota</taxon>
        <taxon>Polyangia</taxon>
        <taxon>Polyangiales</taxon>
        <taxon>Polyangiaceae</taxon>
        <taxon>Sorangium</taxon>
    </lineage>
</organism>
<evidence type="ECO:0000256" key="6">
    <source>
        <dbReference type="ARBA" id="ARBA00023136"/>
    </source>
</evidence>
<name>A0A150QN88_SORCE</name>
<comment type="caution">
    <text evidence="9">The sequence shown here is derived from an EMBL/GenBank/DDBJ whole genome shotgun (WGS) entry which is preliminary data.</text>
</comment>
<gene>
    <name evidence="9" type="ORF">BE15_31535</name>
</gene>
<feature type="transmembrane region" description="Helical" evidence="7">
    <location>
        <begin position="35"/>
        <end position="54"/>
    </location>
</feature>
<dbReference type="Proteomes" id="UP000075260">
    <property type="component" value="Unassembled WGS sequence"/>
</dbReference>
<accession>A0A150QN88</accession>
<dbReference type="EMBL" id="JEMA01000473">
    <property type="protein sequence ID" value="KYF69404.1"/>
    <property type="molecule type" value="Genomic_DNA"/>
</dbReference>
<dbReference type="CDD" id="cd06173">
    <property type="entry name" value="MFS_MefA_like"/>
    <property type="match status" value="1"/>
</dbReference>
<dbReference type="SUPFAM" id="SSF103473">
    <property type="entry name" value="MFS general substrate transporter"/>
    <property type="match status" value="1"/>
</dbReference>
<evidence type="ECO:0000313" key="9">
    <source>
        <dbReference type="EMBL" id="KYF69404.1"/>
    </source>
</evidence>
<keyword evidence="4 7" id="KW-0812">Transmembrane</keyword>
<keyword evidence="6 7" id="KW-0472">Membrane</keyword>
<keyword evidence="2" id="KW-0813">Transport</keyword>
<dbReference type="GO" id="GO:0022857">
    <property type="term" value="F:transmembrane transporter activity"/>
    <property type="evidence" value="ECO:0007669"/>
    <property type="project" value="InterPro"/>
</dbReference>
<feature type="transmembrane region" description="Helical" evidence="7">
    <location>
        <begin position="93"/>
        <end position="113"/>
    </location>
</feature>
<dbReference type="AlphaFoldDB" id="A0A150QN88"/>
<feature type="transmembrane region" description="Helical" evidence="7">
    <location>
        <begin position="246"/>
        <end position="264"/>
    </location>
</feature>
<dbReference type="PROSITE" id="PS50850">
    <property type="entry name" value="MFS"/>
    <property type="match status" value="1"/>
</dbReference>
<comment type="subcellular location">
    <subcellularLocation>
        <location evidence="1">Cell membrane</location>
        <topology evidence="1">Multi-pass membrane protein</topology>
    </subcellularLocation>
</comment>
<evidence type="ECO:0000256" key="1">
    <source>
        <dbReference type="ARBA" id="ARBA00004651"/>
    </source>
</evidence>
<dbReference type="InterPro" id="IPR036259">
    <property type="entry name" value="MFS_trans_sf"/>
</dbReference>
<protein>
    <submittedName>
        <fullName evidence="9">MFS transporter</fullName>
    </submittedName>
</protein>
<feature type="transmembrane region" description="Helical" evidence="7">
    <location>
        <begin position="300"/>
        <end position="319"/>
    </location>
</feature>
<evidence type="ECO:0000259" key="8">
    <source>
        <dbReference type="PROSITE" id="PS50850"/>
    </source>
</evidence>
<feature type="transmembrane region" description="Helical" evidence="7">
    <location>
        <begin position="276"/>
        <end position="294"/>
    </location>
</feature>
<feature type="transmembrane region" description="Helical" evidence="7">
    <location>
        <begin position="365"/>
        <end position="385"/>
    </location>
</feature>
<keyword evidence="3" id="KW-1003">Cell membrane</keyword>
<feature type="transmembrane region" description="Helical" evidence="7">
    <location>
        <begin position="340"/>
        <end position="359"/>
    </location>
</feature>
<proteinExistence type="predicted"/>
<evidence type="ECO:0000256" key="7">
    <source>
        <dbReference type="SAM" id="Phobius"/>
    </source>
</evidence>
<feature type="domain" description="Major facilitator superfamily (MFS) profile" evidence="8">
    <location>
        <begin position="209"/>
        <end position="402"/>
    </location>
</feature>
<dbReference type="GO" id="GO:0005886">
    <property type="term" value="C:plasma membrane"/>
    <property type="evidence" value="ECO:0007669"/>
    <property type="project" value="UniProtKB-SubCell"/>
</dbReference>
<evidence type="ECO:0000256" key="3">
    <source>
        <dbReference type="ARBA" id="ARBA00022475"/>
    </source>
</evidence>
<evidence type="ECO:0000256" key="2">
    <source>
        <dbReference type="ARBA" id="ARBA00022448"/>
    </source>
</evidence>
<sequence>MLLFGADTISQVGTQITLVALPLVAILALDAGPFQVGLLFAAQTSAFALIGLPAGVWVDRMRRRSILIHTDLVRAALLGSIPVAWWLGKLSLLQLYVVALGVSVARVFFDVAYQSYVPTLVDRDRLVDGNGKLEIVNSGAQVAGPSVGGWLVNLLSAPVAIVADAVSFVCSALLLGRIDADEPAPQRARARGLLHEIREGVRFVLGHPILRMIALRSALANMAFSAALAVQALFLLRELGLSPEVYGVLLAAGALGGLVGGAVVGPLTRRIGSARIIWLGPLLFQPFALLVPFTGPGAGLAFFVAGTFVEAIGIVVYNVSQISFRQAITPERLLGRMNATMRFLVWGTMPLGSLLGGALGERYGVRAALWMGIGGLLLSLLPLLLSPLVRMRDLPSASMEPA</sequence>
<feature type="transmembrane region" description="Helical" evidence="7">
    <location>
        <begin position="66"/>
        <end position="87"/>
    </location>
</feature>
<dbReference type="PANTHER" id="PTHR23513:SF6">
    <property type="entry name" value="MAJOR FACILITATOR SUPERFAMILY ASSOCIATED DOMAIN-CONTAINING PROTEIN"/>
    <property type="match status" value="1"/>
</dbReference>
<dbReference type="InterPro" id="IPR020846">
    <property type="entry name" value="MFS_dom"/>
</dbReference>